<comment type="caution">
    <text evidence="1">The sequence shown here is derived from an EMBL/GenBank/DDBJ whole genome shotgun (WGS) entry which is preliminary data.</text>
</comment>
<protein>
    <submittedName>
        <fullName evidence="1">Uncharacterized protein</fullName>
    </submittedName>
</protein>
<name>A0A2N0P5N5_9GLOM</name>
<feature type="non-terminal residue" evidence="1">
    <location>
        <position position="1"/>
    </location>
</feature>
<evidence type="ECO:0000313" key="2">
    <source>
        <dbReference type="Proteomes" id="UP000232722"/>
    </source>
</evidence>
<sequence length="150" mass="17283">ENDKGTSADHFLLKITQKFGKKDSHFIFFKKKDDDGKIRSVAFTKEVDKSDLTIQEKIAIDELHPNSSYSRKWADIARKISLNRKVKRRMEAQFCDRFCNSVLSVGFAVGSVSAENRSFKTETEPNRPLASLLVTKKKLQWLFNKNLKIV</sequence>
<dbReference type="AlphaFoldDB" id="A0A2N0P5N5"/>
<reference evidence="1 2" key="2">
    <citation type="submission" date="2017-09" db="EMBL/GenBank/DDBJ databases">
        <title>Extensive intraspecific genome diversity in a model arbuscular mycorrhizal fungus.</title>
        <authorList>
            <person name="Chen E.C."/>
            <person name="Morin E."/>
            <person name="Beaudet D."/>
            <person name="Noel J."/>
            <person name="Ndikumana S."/>
            <person name="Charron P."/>
            <person name="St-Onge C."/>
            <person name="Giorgi J."/>
            <person name="Grigoriev I.V."/>
            <person name="Roux C."/>
            <person name="Martin F.M."/>
            <person name="Corradi N."/>
        </authorList>
    </citation>
    <scope>NUCLEOTIDE SEQUENCE [LARGE SCALE GENOMIC DNA]</scope>
    <source>
        <strain evidence="1 2">A5</strain>
    </source>
</reference>
<evidence type="ECO:0000313" key="1">
    <source>
        <dbReference type="EMBL" id="PKC02117.1"/>
    </source>
</evidence>
<proteinExistence type="predicted"/>
<dbReference type="EMBL" id="LLXJ01001451">
    <property type="protein sequence ID" value="PKC02117.1"/>
    <property type="molecule type" value="Genomic_DNA"/>
</dbReference>
<organism evidence="1 2">
    <name type="scientific">Rhizophagus irregularis</name>
    <dbReference type="NCBI Taxonomy" id="588596"/>
    <lineage>
        <taxon>Eukaryota</taxon>
        <taxon>Fungi</taxon>
        <taxon>Fungi incertae sedis</taxon>
        <taxon>Mucoromycota</taxon>
        <taxon>Glomeromycotina</taxon>
        <taxon>Glomeromycetes</taxon>
        <taxon>Glomerales</taxon>
        <taxon>Glomeraceae</taxon>
        <taxon>Rhizophagus</taxon>
    </lineage>
</organism>
<gene>
    <name evidence="1" type="ORF">RhiirA5_381198</name>
</gene>
<dbReference type="Proteomes" id="UP000232722">
    <property type="component" value="Unassembled WGS sequence"/>
</dbReference>
<accession>A0A2N0P5N5</accession>
<reference evidence="1 2" key="1">
    <citation type="submission" date="2016-04" db="EMBL/GenBank/DDBJ databases">
        <title>Genome analyses suggest a sexual origin of heterokaryosis in a supposedly ancient asexual fungus.</title>
        <authorList>
            <person name="Ropars J."/>
            <person name="Sedzielewska K."/>
            <person name="Noel J."/>
            <person name="Charron P."/>
            <person name="Farinelli L."/>
            <person name="Marton T."/>
            <person name="Kruger M."/>
            <person name="Pelin A."/>
            <person name="Brachmann A."/>
            <person name="Corradi N."/>
        </authorList>
    </citation>
    <scope>NUCLEOTIDE SEQUENCE [LARGE SCALE GENOMIC DNA]</scope>
    <source>
        <strain evidence="1 2">A5</strain>
    </source>
</reference>